<dbReference type="OrthoDB" id="310870at2759"/>
<evidence type="ECO:0000259" key="17">
    <source>
        <dbReference type="Pfam" id="PF25508"/>
    </source>
</evidence>
<keyword evidence="4" id="KW-1003">Cell membrane</keyword>
<keyword evidence="3" id="KW-0813">Transport</keyword>
<feature type="domain" description="TRPM SLOG" evidence="16">
    <location>
        <begin position="157"/>
        <end position="381"/>
    </location>
</feature>
<evidence type="ECO:0000256" key="7">
    <source>
        <dbReference type="ARBA" id="ARBA00022692"/>
    </source>
</evidence>
<dbReference type="PANTHER" id="PTHR13800:SF2">
    <property type="entry name" value="TRANSIENT RECEPTOR POTENTIAL CATION CHANNEL SUBFAMILY M MEMBER 2"/>
    <property type="match status" value="1"/>
</dbReference>
<evidence type="ECO:0000256" key="3">
    <source>
        <dbReference type="ARBA" id="ARBA00022448"/>
    </source>
</evidence>
<evidence type="ECO:0000256" key="6">
    <source>
        <dbReference type="ARBA" id="ARBA00022673"/>
    </source>
</evidence>
<keyword evidence="8" id="KW-0106">Calcium</keyword>
<evidence type="ECO:0000256" key="5">
    <source>
        <dbReference type="ARBA" id="ARBA00022568"/>
    </source>
</evidence>
<organism evidence="18 19">
    <name type="scientific">Hemibagrus wyckioides</name>
    <dbReference type="NCBI Taxonomy" id="337641"/>
    <lineage>
        <taxon>Eukaryota</taxon>
        <taxon>Metazoa</taxon>
        <taxon>Chordata</taxon>
        <taxon>Craniata</taxon>
        <taxon>Vertebrata</taxon>
        <taxon>Euteleostomi</taxon>
        <taxon>Actinopterygii</taxon>
        <taxon>Neopterygii</taxon>
        <taxon>Teleostei</taxon>
        <taxon>Ostariophysi</taxon>
        <taxon>Siluriformes</taxon>
        <taxon>Bagridae</taxon>
        <taxon>Hemibagrus</taxon>
    </lineage>
</organism>
<comment type="caution">
    <text evidence="18">The sequence shown here is derived from an EMBL/GenBank/DDBJ whole genome shotgun (WGS) entry which is preliminary data.</text>
</comment>
<dbReference type="EMBL" id="JAHKSW010000006">
    <property type="protein sequence ID" value="KAG7330926.1"/>
    <property type="molecule type" value="Genomic_DNA"/>
</dbReference>
<evidence type="ECO:0000313" key="18">
    <source>
        <dbReference type="EMBL" id="KAG7330926.1"/>
    </source>
</evidence>
<comment type="subcellular location">
    <subcellularLocation>
        <location evidence="1">Cell membrane</location>
        <topology evidence="1">Multi-pass membrane protein</topology>
    </subcellularLocation>
</comment>
<dbReference type="InterPro" id="IPR041491">
    <property type="entry name" value="TRPM_SLOG"/>
</dbReference>
<feature type="region of interest" description="Disordered" evidence="13">
    <location>
        <begin position="794"/>
        <end position="814"/>
    </location>
</feature>
<dbReference type="PANTHER" id="PTHR13800">
    <property type="entry name" value="TRANSIENT RECEPTOR POTENTIAL CATION CHANNEL, SUBFAMILY M, MEMBER 6"/>
    <property type="match status" value="1"/>
</dbReference>
<protein>
    <recommendedName>
        <fullName evidence="20">Transient receptor potential cation channel subfamily M member 2</fullName>
    </recommendedName>
</protein>
<keyword evidence="11 14" id="KW-0472">Membrane</keyword>
<dbReference type="Gene3D" id="3.90.79.10">
    <property type="entry name" value="Nucleoside Triphosphate Pyrophosphohydrolase"/>
    <property type="match status" value="1"/>
</dbReference>
<keyword evidence="10" id="KW-0406">Ion transport</keyword>
<feature type="transmembrane region" description="Helical" evidence="14">
    <location>
        <begin position="932"/>
        <end position="953"/>
    </location>
</feature>
<evidence type="ECO:0000256" key="11">
    <source>
        <dbReference type="ARBA" id="ARBA00023136"/>
    </source>
</evidence>
<feature type="transmembrane region" description="Helical" evidence="14">
    <location>
        <begin position="836"/>
        <end position="855"/>
    </location>
</feature>
<dbReference type="InterPro" id="IPR057366">
    <property type="entry name" value="TRPM-like"/>
</dbReference>
<dbReference type="Pfam" id="PF00520">
    <property type="entry name" value="Ion_trans"/>
    <property type="match status" value="1"/>
</dbReference>
<comment type="similarity">
    <text evidence="2">Belongs to the transient receptor (TC 1.A.4) family. LTrpC subfamily. TRPM2 sub-subfamily.</text>
</comment>
<evidence type="ECO:0000256" key="12">
    <source>
        <dbReference type="ARBA" id="ARBA00023303"/>
    </source>
</evidence>
<feature type="region of interest" description="Disordered" evidence="13">
    <location>
        <begin position="1452"/>
        <end position="1498"/>
    </location>
</feature>
<feature type="domain" description="Ion transport" evidence="15">
    <location>
        <begin position="837"/>
        <end position="1096"/>
    </location>
</feature>
<dbReference type="GO" id="GO:0005886">
    <property type="term" value="C:plasma membrane"/>
    <property type="evidence" value="ECO:0007669"/>
    <property type="project" value="UniProtKB-SubCell"/>
</dbReference>
<evidence type="ECO:0000256" key="10">
    <source>
        <dbReference type="ARBA" id="ARBA00023065"/>
    </source>
</evidence>
<keyword evidence="5" id="KW-0109">Calcium transport</keyword>
<name>A0A9D3NX85_9TELE</name>
<evidence type="ECO:0000259" key="15">
    <source>
        <dbReference type="Pfam" id="PF00520"/>
    </source>
</evidence>
<dbReference type="GO" id="GO:0099604">
    <property type="term" value="F:ligand-gated calcium channel activity"/>
    <property type="evidence" value="ECO:0007669"/>
    <property type="project" value="TreeGrafter"/>
</dbReference>
<reference evidence="18 19" key="1">
    <citation type="submission" date="2021-06" db="EMBL/GenBank/DDBJ databases">
        <title>Chromosome-level genome assembly of the red-tail catfish (Hemibagrus wyckioides).</title>
        <authorList>
            <person name="Shao F."/>
        </authorList>
    </citation>
    <scope>NUCLEOTIDE SEQUENCE [LARGE SCALE GENOMIC DNA]</scope>
    <source>
        <strain evidence="18">EC202008001</strain>
        <tissue evidence="18">Blood</tissue>
    </source>
</reference>
<dbReference type="Proteomes" id="UP000824219">
    <property type="component" value="Linkage Group LG06"/>
</dbReference>
<dbReference type="InterPro" id="IPR015797">
    <property type="entry name" value="NUDIX_hydrolase-like_dom_sf"/>
</dbReference>
<dbReference type="InterPro" id="IPR005821">
    <property type="entry name" value="Ion_trans_dom"/>
</dbReference>
<keyword evidence="12" id="KW-0407">Ion channel</keyword>
<keyword evidence="7 14" id="KW-0812">Transmembrane</keyword>
<evidence type="ECO:0000256" key="1">
    <source>
        <dbReference type="ARBA" id="ARBA00004651"/>
    </source>
</evidence>
<evidence type="ECO:0000256" key="2">
    <source>
        <dbReference type="ARBA" id="ARBA00009501"/>
    </source>
</evidence>
<gene>
    <name evidence="18" type="ORF">KOW79_004895</name>
</gene>
<keyword evidence="6" id="KW-0107">Calcium channel</keyword>
<dbReference type="Pfam" id="PF18139">
    <property type="entry name" value="LSDAT_euk"/>
    <property type="match status" value="1"/>
</dbReference>
<feature type="transmembrane region" description="Helical" evidence="14">
    <location>
        <begin position="1061"/>
        <end position="1086"/>
    </location>
</feature>
<evidence type="ECO:0000259" key="16">
    <source>
        <dbReference type="Pfam" id="PF18139"/>
    </source>
</evidence>
<evidence type="ECO:0000256" key="13">
    <source>
        <dbReference type="SAM" id="MobiDB-lite"/>
    </source>
</evidence>
<sequence>MEEIREGNTINNLSHFFVRENKINAQVNSIPLTLQQDKEPETMYKMPRRDSKVHPLKTENIFRKMELKTLISQINKHCSYSSWIKNNITKKECCFYAELDREGICACGYPKTEHHDDAIKPEDYIVQRHDKLRHMREVPTDAFGDISFGGLGQKTGKYVRVSSDTPVEKLYQLMTEYWKLKPPNLLISVTGGAKNFYMKNDLKNKFRRGLIKVAQTTGAWILTGGTHAGVMKHVGRAVRDYNLSSNAVGGQIVAIGVVTWGVIHNRKALVHRDGRFPAYYYLDEPGQGRLSCLDVNHSHFLLVDDGTSGKYGTEIDLRGRLEKLISDQPLDKSESELKIPVVCVVLDGGPGTLNTIYNAMMNGTPCVILEGSGRLADVIANVAGLPVSNITIAFIERLMKRFFAEEYEAFSELKIIEWTKKIQDIIQIPQLLTVFRIDEEKNNDVDVAILQAFLKAPRCSDSVNRERQLQLAVAWNRVDIAESEIFTEESKWKSCDLHQAMFSALVGHKAEFVRLLLENGLCLVQFLKHEETLCDLYKHLPGCLFLRKVAKRAQGIRRISLSHVAAEVRHLLGNFTQPLYHTEQPLHKIEISSDDKDFTTTSESPARELICSSDERAPDTVSDAGRDLFLWSVLQSQKELAQITWEQCNDCITAALAASKILKKLAQGGGDNGDDAGSMRELADHYEKQAIGVFSECHRYDEQRAQRLLTRVSPSWGRTTSLCLALEAHDRSFIAHPGVQALLTQIWCGELAVENPQWKLMLCMLFFPLIYTGFLVYRRDEVIRKEAERNEEEKLVMDSAAGNKPDLSKQSDTSSVHPLNCWTRLVGLYACPQVKFYWNILAYFGFLFLFALVLITDFQPTPSWKELLLYVWLTSLMFEEVRQLFYDFDGFTLWKKVKMYIKDAWNILDMLSILLFITGLACRLQTSSTVFYVGKIILCIDFIIFSLRLMAIFTISKTLGPKIIIVRRMMMDMFFFMFLLSIWVVAYGVATQSILIENEDRFNWIIRGAVYEPYLIIFGTLPDNVDNTKFDLNSCSVNGSDPLKPKCPILNSDNTPAFPDWLTIIMLCVYLLFANILLLNLLIAIFNYTFEEVQGNTDIIWKFQRYELIKEYHSRPSLPPPFIILSHFYLFIRRVLLRRGPRKHKIFRQELNQREEEELMSWESFMKENYLASVKQDSSQSMEHRMEDTAEKVGTMSEIIEQGQEWGFASVAKRLGRLEEQVCQSAKALEWIMDTLKCQGYQSKHDAPVMASVIMSTNTDPSELTEPEAEWEKTHHVYARQLYYPGSTVIRFPVPEEKVPWEVNFSIYAPAIYSQENMQESDISTLDIYRNPKGRTGLKGKGALKSLGPNDSIDAVITRKKGLQLEFLAMWDETAGQWTLPRGPVEPGKLLPERLETALGKDLSEKLKAKIKSGKHTEVYKGYVDDSRNTDNAWVESTVITVHLDDDWRLMTSDGEDGADGGESLSSSTEKLQWQEGRKSKQTSCIQTTGERGAGIIR</sequence>
<accession>A0A9D3NX85</accession>
<evidence type="ECO:0000313" key="19">
    <source>
        <dbReference type="Proteomes" id="UP000824219"/>
    </source>
</evidence>
<evidence type="ECO:0008006" key="20">
    <source>
        <dbReference type="Google" id="ProtNLM"/>
    </source>
</evidence>
<feature type="transmembrane region" description="Helical" evidence="14">
    <location>
        <begin position="907"/>
        <end position="926"/>
    </location>
</feature>
<dbReference type="Pfam" id="PF25508">
    <property type="entry name" value="TRPM2"/>
    <property type="match status" value="1"/>
</dbReference>
<dbReference type="SUPFAM" id="SSF55811">
    <property type="entry name" value="Nudix"/>
    <property type="match status" value="1"/>
</dbReference>
<proteinExistence type="inferred from homology"/>
<evidence type="ECO:0000256" key="9">
    <source>
        <dbReference type="ARBA" id="ARBA00022989"/>
    </source>
</evidence>
<feature type="transmembrane region" description="Helical" evidence="14">
    <location>
        <begin position="867"/>
        <end position="886"/>
    </location>
</feature>
<evidence type="ECO:0000256" key="14">
    <source>
        <dbReference type="SAM" id="Phobius"/>
    </source>
</evidence>
<keyword evidence="9 14" id="KW-1133">Transmembrane helix</keyword>
<feature type="transmembrane region" description="Helical" evidence="14">
    <location>
        <begin position="974"/>
        <end position="996"/>
    </location>
</feature>
<feature type="domain" description="TRPM-like" evidence="17">
    <location>
        <begin position="484"/>
        <end position="736"/>
    </location>
</feature>
<dbReference type="InterPro" id="IPR050927">
    <property type="entry name" value="TRPM"/>
</dbReference>
<evidence type="ECO:0000256" key="4">
    <source>
        <dbReference type="ARBA" id="ARBA00022475"/>
    </source>
</evidence>
<feature type="transmembrane region" description="Helical" evidence="14">
    <location>
        <begin position="758"/>
        <end position="777"/>
    </location>
</feature>
<evidence type="ECO:0000256" key="8">
    <source>
        <dbReference type="ARBA" id="ARBA00022837"/>
    </source>
</evidence>
<keyword evidence="19" id="KW-1185">Reference proteome</keyword>